<dbReference type="SFLD" id="SFLDS00019">
    <property type="entry name" value="Glutathione_Transferase_(cytos"/>
    <property type="match status" value="1"/>
</dbReference>
<name>A0ABR2Z1F9_9CHLO</name>
<protein>
    <recommendedName>
        <fullName evidence="1">GST N-terminal domain-containing protein</fullName>
    </recommendedName>
</protein>
<accession>A0ABR2Z1F9</accession>
<dbReference type="SUPFAM" id="SSF52833">
    <property type="entry name" value="Thioredoxin-like"/>
    <property type="match status" value="1"/>
</dbReference>
<dbReference type="InterPro" id="IPR040079">
    <property type="entry name" value="Glutathione_S-Trfase"/>
</dbReference>
<dbReference type="InterPro" id="IPR036249">
    <property type="entry name" value="Thioredoxin-like_sf"/>
</dbReference>
<dbReference type="Pfam" id="PF13410">
    <property type="entry name" value="GST_C_2"/>
    <property type="match status" value="1"/>
</dbReference>
<comment type="caution">
    <text evidence="2">The sequence shown here is derived from an EMBL/GenBank/DDBJ whole genome shotgun (WGS) entry which is preliminary data.</text>
</comment>
<dbReference type="Proteomes" id="UP001491310">
    <property type="component" value="Unassembled WGS sequence"/>
</dbReference>
<evidence type="ECO:0000313" key="2">
    <source>
        <dbReference type="EMBL" id="KAK9917805.1"/>
    </source>
</evidence>
<dbReference type="InterPro" id="IPR004045">
    <property type="entry name" value="Glutathione_S-Trfase_N"/>
</dbReference>
<organism evidence="2 3">
    <name type="scientific">Coccomyxa subellipsoidea</name>
    <dbReference type="NCBI Taxonomy" id="248742"/>
    <lineage>
        <taxon>Eukaryota</taxon>
        <taxon>Viridiplantae</taxon>
        <taxon>Chlorophyta</taxon>
        <taxon>core chlorophytes</taxon>
        <taxon>Trebouxiophyceae</taxon>
        <taxon>Trebouxiophyceae incertae sedis</taxon>
        <taxon>Coccomyxaceae</taxon>
        <taxon>Coccomyxa</taxon>
    </lineage>
</organism>
<dbReference type="Gene3D" id="3.40.30.10">
    <property type="entry name" value="Glutaredoxin"/>
    <property type="match status" value="1"/>
</dbReference>
<evidence type="ECO:0000259" key="1">
    <source>
        <dbReference type="Pfam" id="PF13409"/>
    </source>
</evidence>
<reference evidence="2 3" key="1">
    <citation type="journal article" date="2024" name="Nat. Commun.">
        <title>Phylogenomics reveals the evolutionary origins of lichenization in chlorophyte algae.</title>
        <authorList>
            <person name="Puginier C."/>
            <person name="Libourel C."/>
            <person name="Otte J."/>
            <person name="Skaloud P."/>
            <person name="Haon M."/>
            <person name="Grisel S."/>
            <person name="Petersen M."/>
            <person name="Berrin J.G."/>
            <person name="Delaux P.M."/>
            <person name="Dal Grande F."/>
            <person name="Keller J."/>
        </authorList>
    </citation>
    <scope>NUCLEOTIDE SEQUENCE [LARGE SCALE GENOMIC DNA]</scope>
    <source>
        <strain evidence="2 3">SAG 216-7</strain>
    </source>
</reference>
<gene>
    <name evidence="2" type="ORF">WJX75_008460</name>
</gene>
<keyword evidence="3" id="KW-1185">Reference proteome</keyword>
<feature type="domain" description="GST N-terminal" evidence="1">
    <location>
        <begin position="29"/>
        <end position="88"/>
    </location>
</feature>
<dbReference type="InterPro" id="IPR050983">
    <property type="entry name" value="GST_Omega/HSP26"/>
</dbReference>
<dbReference type="CDD" id="cd00570">
    <property type="entry name" value="GST_N_family"/>
    <property type="match status" value="1"/>
</dbReference>
<proteinExistence type="predicted"/>
<evidence type="ECO:0000313" key="3">
    <source>
        <dbReference type="Proteomes" id="UP001491310"/>
    </source>
</evidence>
<dbReference type="Pfam" id="PF13409">
    <property type="entry name" value="GST_N_2"/>
    <property type="match status" value="1"/>
</dbReference>
<dbReference type="PANTHER" id="PTHR43968">
    <property type="match status" value="1"/>
</dbReference>
<dbReference type="Gene3D" id="1.20.1050.10">
    <property type="match status" value="1"/>
</dbReference>
<dbReference type="InterPro" id="IPR036282">
    <property type="entry name" value="Glutathione-S-Trfase_C_sf"/>
</dbReference>
<dbReference type="SUPFAM" id="SSF47616">
    <property type="entry name" value="GST C-terminal domain-like"/>
    <property type="match status" value="1"/>
</dbReference>
<sequence>MPKPFLEGHTIVEALDDSNDIVFYTHTLCPYAQRVWLTLLEKGADFQPVQIDLANKPAFYRAISSLVPAISYQGSITTESVDICRWINDGLDGRKLAPTDEAGMRAMSALISSSSSINSAGLELLAGRTGRSWGIGTGQSDGQRKSFEAVLKRLDGPLAQLGGPFLTGKEVSLADLVLFPFIERFAIAMPEFAAYDVRHAFGGSIGAWLSSMAERPACRIASADSSLLLEAFRHHRSLDFFDFTTYSATQLHPHLAGHGDTEAR</sequence>
<dbReference type="PANTHER" id="PTHR43968:SF14">
    <property type="entry name" value="GLUTATHIONE S-TRANSFERASE"/>
    <property type="match status" value="1"/>
</dbReference>
<dbReference type="EMBL" id="JALJOT010000002">
    <property type="protein sequence ID" value="KAK9917805.1"/>
    <property type="molecule type" value="Genomic_DNA"/>
</dbReference>